<evidence type="ECO:0000256" key="2">
    <source>
        <dbReference type="ARBA" id="ARBA00022448"/>
    </source>
</evidence>
<protein>
    <submittedName>
        <fullName evidence="6">ABC transporter substrate-binding protein</fullName>
    </submittedName>
</protein>
<dbReference type="Pfam" id="PF13458">
    <property type="entry name" value="Peripla_BP_6"/>
    <property type="match status" value="1"/>
</dbReference>
<keyword evidence="7" id="KW-1185">Reference proteome</keyword>
<dbReference type="InterPro" id="IPR028081">
    <property type="entry name" value="Leu-bd"/>
</dbReference>
<accession>A0A0N1MSV7</accession>
<keyword evidence="2" id="KW-0813">Transport</keyword>
<organism evidence="6 7">
    <name type="scientific">Pseudoalteromonas porphyrae</name>
    <dbReference type="NCBI Taxonomy" id="187330"/>
    <lineage>
        <taxon>Bacteria</taxon>
        <taxon>Pseudomonadati</taxon>
        <taxon>Pseudomonadota</taxon>
        <taxon>Gammaproteobacteria</taxon>
        <taxon>Alteromonadales</taxon>
        <taxon>Pseudoalteromonadaceae</taxon>
        <taxon>Pseudoalteromonas</taxon>
    </lineage>
</organism>
<dbReference type="OrthoDB" id="9147078at2"/>
<gene>
    <name evidence="6" type="ORF">ADS77_17470</name>
</gene>
<evidence type="ECO:0000256" key="3">
    <source>
        <dbReference type="ARBA" id="ARBA00022729"/>
    </source>
</evidence>
<evidence type="ECO:0000256" key="1">
    <source>
        <dbReference type="ARBA" id="ARBA00010062"/>
    </source>
</evidence>
<sequence>MSNIYLKSYLSTLLLLFLFMSNFIYAEEKQVIKLGMSTALSGPAKQIGEQLYQGSNAYFNKINNNGGINGARVELLVADDGYEPKRAVSNTRHFIYQDKVDALFGAMGTPTSHAITPILERVKTPYLMPYSGADFLHHQPTINVFNIRASYYDEVREQIKYLVEELKHSKIGFLIQADEFGHVVESALIKSLASYNLKPIQVARYRRNSNDIDSALKQLKSSNVTAIALVGTYKPLAEFINKAYQLNFSPDYTSVSFVSSQDLFDRIKQPSKLMVTEVVPNPKECDAYWCREFIKDMLLAKIDEPNRLHFEGYLNAMVFSSAVKRCSLPLQRRCLILQLNRVFREDKKVNSLFVNKTDQNKRIIYRSVF</sequence>
<dbReference type="InterPro" id="IPR028082">
    <property type="entry name" value="Peripla_BP_I"/>
</dbReference>
<feature type="domain" description="Leucine-binding protein" evidence="5">
    <location>
        <begin position="32"/>
        <end position="340"/>
    </location>
</feature>
<dbReference type="PANTHER" id="PTHR47235:SF1">
    <property type="entry name" value="BLR6548 PROTEIN"/>
    <property type="match status" value="1"/>
</dbReference>
<proteinExistence type="inferred from homology"/>
<evidence type="ECO:0000256" key="4">
    <source>
        <dbReference type="ARBA" id="ARBA00022970"/>
    </source>
</evidence>
<evidence type="ECO:0000259" key="5">
    <source>
        <dbReference type="Pfam" id="PF13458"/>
    </source>
</evidence>
<dbReference type="AlphaFoldDB" id="A0A0N1MSV7"/>
<dbReference type="STRING" id="187330.AMS58_17700"/>
<comment type="similarity">
    <text evidence="1">Belongs to the leucine-binding protein family.</text>
</comment>
<dbReference type="EMBL" id="LHPH01000025">
    <property type="protein sequence ID" value="KPH58577.1"/>
    <property type="molecule type" value="Genomic_DNA"/>
</dbReference>
<dbReference type="PATRIC" id="fig|187330.3.peg.2135"/>
<name>A0A0N1MSV7_9GAMM</name>
<dbReference type="InterPro" id="IPR000709">
    <property type="entry name" value="Leu_Ile_Val-bd"/>
</dbReference>
<comment type="caution">
    <text evidence="6">The sequence shown here is derived from an EMBL/GenBank/DDBJ whole genome shotgun (WGS) entry which is preliminary data.</text>
</comment>
<dbReference type="PANTHER" id="PTHR47235">
    <property type="entry name" value="BLR6548 PROTEIN"/>
    <property type="match status" value="1"/>
</dbReference>
<dbReference type="Gene3D" id="3.40.50.2300">
    <property type="match status" value="2"/>
</dbReference>
<evidence type="ECO:0000313" key="6">
    <source>
        <dbReference type="EMBL" id="KPH58577.1"/>
    </source>
</evidence>
<dbReference type="GO" id="GO:0006865">
    <property type="term" value="P:amino acid transport"/>
    <property type="evidence" value="ECO:0007669"/>
    <property type="project" value="UniProtKB-KW"/>
</dbReference>
<evidence type="ECO:0000313" key="7">
    <source>
        <dbReference type="Proteomes" id="UP000037848"/>
    </source>
</evidence>
<dbReference type="CDD" id="cd19978">
    <property type="entry name" value="PBP1_ABC_ligand_binding-like"/>
    <property type="match status" value="1"/>
</dbReference>
<dbReference type="SUPFAM" id="SSF53822">
    <property type="entry name" value="Periplasmic binding protein-like I"/>
    <property type="match status" value="1"/>
</dbReference>
<keyword evidence="3" id="KW-0732">Signal</keyword>
<dbReference type="PRINTS" id="PR00337">
    <property type="entry name" value="LEUILEVALBP"/>
</dbReference>
<dbReference type="Proteomes" id="UP000037848">
    <property type="component" value="Unassembled WGS sequence"/>
</dbReference>
<keyword evidence="4" id="KW-0029">Amino-acid transport</keyword>
<reference evidence="6 7" key="1">
    <citation type="submission" date="2015-08" db="EMBL/GenBank/DDBJ databases">
        <title>Draft Genome Sequence of Pseudoalteromonas porphyrae UCD-SED14.</title>
        <authorList>
            <person name="Coil D.A."/>
            <person name="Jospin G."/>
            <person name="Lee R.D."/>
            <person name="Eisen J.A."/>
        </authorList>
    </citation>
    <scope>NUCLEOTIDE SEQUENCE [LARGE SCALE GENOMIC DNA]</scope>
    <source>
        <strain evidence="6 7">UCD-SED14</strain>
    </source>
</reference>